<feature type="domain" description="Acyl-CoA oxidase/dehydrogenase middle" evidence="9">
    <location>
        <begin position="122"/>
        <end position="218"/>
    </location>
</feature>
<dbReference type="PROSITE" id="PS00072">
    <property type="entry name" value="ACYL_COA_DH_1"/>
    <property type="match status" value="1"/>
</dbReference>
<organism evidence="11 12">
    <name type="scientific">Salipaludibacillus keqinensis</name>
    <dbReference type="NCBI Taxonomy" id="2045207"/>
    <lineage>
        <taxon>Bacteria</taxon>
        <taxon>Bacillati</taxon>
        <taxon>Bacillota</taxon>
        <taxon>Bacilli</taxon>
        <taxon>Bacillales</taxon>
        <taxon>Bacillaceae</taxon>
    </lineage>
</organism>
<keyword evidence="12" id="KW-1185">Reference proteome</keyword>
<evidence type="ECO:0000256" key="1">
    <source>
        <dbReference type="ARBA" id="ARBA00001974"/>
    </source>
</evidence>
<evidence type="ECO:0000256" key="7">
    <source>
        <dbReference type="RuleBase" id="RU362125"/>
    </source>
</evidence>
<dbReference type="InterPro" id="IPR006089">
    <property type="entry name" value="Acyl-CoA_DH_CS"/>
</dbReference>
<dbReference type="PANTHER" id="PTHR43884:SF12">
    <property type="entry name" value="ISOVALERYL-COA DEHYDROGENASE, MITOCHONDRIAL-RELATED"/>
    <property type="match status" value="1"/>
</dbReference>
<dbReference type="InterPro" id="IPR036250">
    <property type="entry name" value="AcylCo_DH-like_C"/>
</dbReference>
<dbReference type="PIRSF" id="PIRSF016578">
    <property type="entry name" value="HsaA"/>
    <property type="match status" value="1"/>
</dbReference>
<dbReference type="FunFam" id="2.40.110.10:FF:000009">
    <property type="entry name" value="Acyl-CoA dehydrogenase"/>
    <property type="match status" value="1"/>
</dbReference>
<proteinExistence type="inferred from homology"/>
<dbReference type="CDD" id="cd01158">
    <property type="entry name" value="SCAD_SBCAD"/>
    <property type="match status" value="1"/>
</dbReference>
<comment type="similarity">
    <text evidence="2 7">Belongs to the acyl-CoA dehydrogenase family.</text>
</comment>
<dbReference type="Gene3D" id="2.40.110.10">
    <property type="entry name" value="Butyryl-CoA Dehydrogenase, subunit A, domain 2"/>
    <property type="match status" value="1"/>
</dbReference>
<dbReference type="Pfam" id="PF00441">
    <property type="entry name" value="Acyl-CoA_dh_1"/>
    <property type="match status" value="1"/>
</dbReference>
<feature type="domain" description="Acyl-CoA dehydrogenase/oxidase N-terminal" evidence="10">
    <location>
        <begin position="6"/>
        <end position="118"/>
    </location>
</feature>
<dbReference type="FunFam" id="1.10.540.10:FF:000002">
    <property type="entry name" value="Acyl-CoA dehydrogenase FadE19"/>
    <property type="match status" value="1"/>
</dbReference>
<keyword evidence="5 7" id="KW-0560">Oxidoreductase</keyword>
<dbReference type="EMBL" id="PDOD01000001">
    <property type="protein sequence ID" value="PYZ94082.1"/>
    <property type="molecule type" value="Genomic_DNA"/>
</dbReference>
<dbReference type="SUPFAM" id="SSF56645">
    <property type="entry name" value="Acyl-CoA dehydrogenase NM domain-like"/>
    <property type="match status" value="1"/>
</dbReference>
<evidence type="ECO:0000259" key="8">
    <source>
        <dbReference type="Pfam" id="PF00441"/>
    </source>
</evidence>
<comment type="cofactor">
    <cofactor evidence="1 7">
        <name>FAD</name>
        <dbReference type="ChEBI" id="CHEBI:57692"/>
    </cofactor>
</comment>
<sequence>MDFTLTKEQTMIRDMVRDFAQKEIAPIAEEVDRTERFPVENFKKMGELGLLGIPFPEEYGGSGGDTTSYILAVEEIGKACGSTGLSYAAAVSLGASPIYAFGTEEQKREHLVPLAKGESLGAFGLTEPNAGSDAGGTRTKAVLKGDRYVINGEKCWITNASFARTVIVTAINGVDDRGKKKISAFIVPTDARGLTIRSEYEKMGVRGSNTTELVLEDVEVPEENILGDPNKGFHQFLYTLDGGRISIAALALGIGRAAYDSALKYSKERKQFGKLIGSFQAIQFKLADMAMELELASNMIYKAAWLKDHNKPFKKEAAMAKLFASETATRACNQSLQIHGGYGYMREYHIERYLRDAKLMEIGEGTSEIQRLVIAREIGCPRN</sequence>
<dbReference type="PANTHER" id="PTHR43884">
    <property type="entry name" value="ACYL-COA DEHYDROGENASE"/>
    <property type="match status" value="1"/>
</dbReference>
<evidence type="ECO:0000313" key="11">
    <source>
        <dbReference type="EMBL" id="PYZ94082.1"/>
    </source>
</evidence>
<dbReference type="GO" id="GO:0050660">
    <property type="term" value="F:flavin adenine dinucleotide binding"/>
    <property type="evidence" value="ECO:0007669"/>
    <property type="project" value="InterPro"/>
</dbReference>
<dbReference type="OrthoDB" id="9802447at2"/>
<dbReference type="Pfam" id="PF02771">
    <property type="entry name" value="Acyl-CoA_dh_N"/>
    <property type="match status" value="1"/>
</dbReference>
<keyword evidence="4 7" id="KW-0274">FAD</keyword>
<dbReference type="PROSITE" id="PS00073">
    <property type="entry name" value="ACYL_COA_DH_2"/>
    <property type="match status" value="1"/>
</dbReference>
<dbReference type="Gene3D" id="1.20.140.10">
    <property type="entry name" value="Butyryl-CoA Dehydrogenase, subunit A, domain 3"/>
    <property type="match status" value="1"/>
</dbReference>
<dbReference type="InterPro" id="IPR013786">
    <property type="entry name" value="AcylCoA_DH/ox_N"/>
</dbReference>
<protein>
    <submittedName>
        <fullName evidence="11">Acyl-CoA dehydrogenase</fullName>
    </submittedName>
</protein>
<comment type="caution">
    <text evidence="11">The sequence shown here is derived from an EMBL/GenBank/DDBJ whole genome shotgun (WGS) entry which is preliminary data.</text>
</comment>
<evidence type="ECO:0000256" key="3">
    <source>
        <dbReference type="ARBA" id="ARBA00022630"/>
    </source>
</evidence>
<evidence type="ECO:0000259" key="10">
    <source>
        <dbReference type="Pfam" id="PF02771"/>
    </source>
</evidence>
<dbReference type="Pfam" id="PF02770">
    <property type="entry name" value="Acyl-CoA_dh_M"/>
    <property type="match status" value="1"/>
</dbReference>
<dbReference type="InterPro" id="IPR046373">
    <property type="entry name" value="Acyl-CoA_Oxase/DH_mid-dom_sf"/>
</dbReference>
<comment type="catalytic activity">
    <reaction evidence="6">
        <text>a 2,3-saturated acyl-CoA + A = a 2,3-dehydroacyl-CoA + AH2</text>
        <dbReference type="Rhea" id="RHEA:48608"/>
        <dbReference type="ChEBI" id="CHEBI:13193"/>
        <dbReference type="ChEBI" id="CHEBI:17499"/>
        <dbReference type="ChEBI" id="CHEBI:60015"/>
        <dbReference type="ChEBI" id="CHEBI:65111"/>
    </reaction>
</comment>
<evidence type="ECO:0000256" key="2">
    <source>
        <dbReference type="ARBA" id="ARBA00009347"/>
    </source>
</evidence>
<dbReference type="AlphaFoldDB" id="A0A323TFZ3"/>
<dbReference type="InterPro" id="IPR009100">
    <property type="entry name" value="AcylCoA_DH/oxidase_NM_dom_sf"/>
</dbReference>
<feature type="domain" description="Acyl-CoA dehydrogenase/oxidase C-terminal" evidence="8">
    <location>
        <begin position="230"/>
        <end position="378"/>
    </location>
</feature>
<dbReference type="InterPro" id="IPR009075">
    <property type="entry name" value="AcylCo_DH/oxidase_C"/>
</dbReference>
<dbReference type="Gene3D" id="1.10.540.10">
    <property type="entry name" value="Acyl-CoA dehydrogenase/oxidase, N-terminal domain"/>
    <property type="match status" value="1"/>
</dbReference>
<dbReference type="GO" id="GO:0003995">
    <property type="term" value="F:acyl-CoA dehydrogenase activity"/>
    <property type="evidence" value="ECO:0007669"/>
    <property type="project" value="InterPro"/>
</dbReference>
<dbReference type="SUPFAM" id="SSF47203">
    <property type="entry name" value="Acyl-CoA dehydrogenase C-terminal domain-like"/>
    <property type="match status" value="1"/>
</dbReference>
<evidence type="ECO:0000313" key="12">
    <source>
        <dbReference type="Proteomes" id="UP000248214"/>
    </source>
</evidence>
<dbReference type="Proteomes" id="UP000248214">
    <property type="component" value="Unassembled WGS sequence"/>
</dbReference>
<evidence type="ECO:0000256" key="6">
    <source>
        <dbReference type="ARBA" id="ARBA00052546"/>
    </source>
</evidence>
<gene>
    <name evidence="11" type="ORF">CR194_00640</name>
</gene>
<dbReference type="RefSeq" id="WP_110607717.1">
    <property type="nucleotide sequence ID" value="NZ_PDOD01000001.1"/>
</dbReference>
<evidence type="ECO:0000256" key="4">
    <source>
        <dbReference type="ARBA" id="ARBA00022827"/>
    </source>
</evidence>
<evidence type="ECO:0000259" key="9">
    <source>
        <dbReference type="Pfam" id="PF02770"/>
    </source>
</evidence>
<dbReference type="FunFam" id="1.20.140.10:FF:000004">
    <property type="entry name" value="Acyl-CoA dehydrogenase FadE25"/>
    <property type="match status" value="1"/>
</dbReference>
<dbReference type="InterPro" id="IPR037069">
    <property type="entry name" value="AcylCoA_DH/ox_N_sf"/>
</dbReference>
<accession>A0A323TFZ3</accession>
<evidence type="ECO:0000256" key="5">
    <source>
        <dbReference type="ARBA" id="ARBA00023002"/>
    </source>
</evidence>
<dbReference type="InterPro" id="IPR006091">
    <property type="entry name" value="Acyl-CoA_Oxase/DH_mid-dom"/>
</dbReference>
<keyword evidence="3 7" id="KW-0285">Flavoprotein</keyword>
<name>A0A323TFZ3_9BACI</name>
<reference evidence="11 12" key="1">
    <citation type="submission" date="2017-10" db="EMBL/GenBank/DDBJ databases">
        <title>Bacillus sp. nov., a halophilic bacterium isolated from a Keqin Lake.</title>
        <authorList>
            <person name="Wang H."/>
        </authorList>
    </citation>
    <scope>NUCLEOTIDE SEQUENCE [LARGE SCALE GENOMIC DNA]</scope>
    <source>
        <strain evidence="11 12">KQ-12</strain>
    </source>
</reference>